<feature type="transmembrane region" description="Helical" evidence="7">
    <location>
        <begin position="32"/>
        <end position="52"/>
    </location>
</feature>
<feature type="transmembrane region" description="Helical" evidence="7">
    <location>
        <begin position="160"/>
        <end position="176"/>
    </location>
</feature>
<keyword evidence="6 7" id="KW-0472">Membrane</keyword>
<sequence>MGEVDADLYSSLIRSVDSSDDLIKRTGTTWTAVAHILTGVAGVGVLSLAWSMAQVGWILGPLCIIIFAAITLLSSCLMAECYSHPDPEAGPIRNRSFMEATKLYLGNKHHAIFGVFVQFNIFGLAVVFTSTAGSSLRAILQSNCYHKYGHDAPCQYGDNWYMMLFGFVHIFLSQIPNFHSTRWISIMALVMSLCFSFIGVGLGLAKVIENGTVKGSITGVPSSNSAKKTFEVFTALGDIAFAYPFAIILFEIEDTLKSPPPVNKTMNAACTIALSIITFFFLCYGCLGYAAFGDSTPENLLTGFGFYEPYWLVDFANACVVIYLMGAYQIYSQACFSTVERWFRERFPDSRFLDKSFSFKFPLLPTIQMNLFQACFRTLYVATATLLAITFPYFTSVIGVLGAVFFWPFAVYAPVQMYIVQKSVRAWSREWILLMAFSSVGLVLTVMGTIGSLEELVRAKLS</sequence>
<dbReference type="Proteomes" id="UP000515151">
    <property type="component" value="Chromosome 7"/>
</dbReference>
<keyword evidence="2" id="KW-0813">Transport</keyword>
<feature type="transmembrane region" description="Helical" evidence="7">
    <location>
        <begin position="374"/>
        <end position="394"/>
    </location>
</feature>
<evidence type="ECO:0000313" key="11">
    <source>
        <dbReference type="Proteomes" id="UP000515151"/>
    </source>
</evidence>
<evidence type="ECO:0000256" key="6">
    <source>
        <dbReference type="ARBA" id="ARBA00023136"/>
    </source>
</evidence>
<comment type="subcellular location">
    <subcellularLocation>
        <location evidence="1">Membrane</location>
    </subcellularLocation>
</comment>
<keyword evidence="11" id="KW-1185">Reference proteome</keyword>
<feature type="transmembrane region" description="Helical" evidence="7">
    <location>
        <begin position="111"/>
        <end position="140"/>
    </location>
</feature>
<accession>A0A218XM11</accession>
<protein>
    <submittedName>
        <fullName evidence="12">Probable amino acid permease 7</fullName>
    </submittedName>
</protein>
<dbReference type="Proteomes" id="UP000197138">
    <property type="component" value="Unassembled WGS sequence"/>
</dbReference>
<reference evidence="9" key="2">
    <citation type="submission" date="2017-06" db="EMBL/GenBank/DDBJ databases">
        <title>The pomegranate genome and the genomics of punicalagin biosynthesis.</title>
        <authorList>
            <person name="Xu C."/>
        </authorList>
    </citation>
    <scope>NUCLEOTIDE SEQUENCE [LARGE SCALE GENOMIC DNA]</scope>
    <source>
        <tissue evidence="9">Fresh leaf</tissue>
    </source>
</reference>
<keyword evidence="5 7" id="KW-1133">Transmembrane helix</keyword>
<evidence type="ECO:0000256" key="7">
    <source>
        <dbReference type="SAM" id="Phobius"/>
    </source>
</evidence>
<evidence type="ECO:0000313" key="9">
    <source>
        <dbReference type="EMBL" id="OWM85934.1"/>
    </source>
</evidence>
<name>A0A218XM11_PUNGR</name>
<dbReference type="GO" id="GO:0006865">
    <property type="term" value="P:amino acid transport"/>
    <property type="evidence" value="ECO:0007669"/>
    <property type="project" value="UniProtKB-KW"/>
</dbReference>
<dbReference type="GeneID" id="116212713"/>
<evidence type="ECO:0000256" key="3">
    <source>
        <dbReference type="ARBA" id="ARBA00022692"/>
    </source>
</evidence>
<reference evidence="10" key="1">
    <citation type="journal article" date="2017" name="Plant J.">
        <title>The pomegranate (Punica granatum L.) genome and the genomics of punicalagin biosynthesis.</title>
        <authorList>
            <person name="Qin G."/>
            <person name="Xu C."/>
            <person name="Ming R."/>
            <person name="Tang H."/>
            <person name="Guyot R."/>
            <person name="Kramer E.M."/>
            <person name="Hu Y."/>
            <person name="Yi X."/>
            <person name="Qi Y."/>
            <person name="Xu X."/>
            <person name="Gao Z."/>
            <person name="Pan H."/>
            <person name="Jian J."/>
            <person name="Tian Y."/>
            <person name="Yue Z."/>
            <person name="Xu Y."/>
        </authorList>
    </citation>
    <scope>NUCLEOTIDE SEQUENCE [LARGE SCALE GENOMIC DNA]</scope>
    <source>
        <strain evidence="10">cv. Dabenzi</strain>
    </source>
</reference>
<dbReference type="InterPro" id="IPR013057">
    <property type="entry name" value="AA_transpt_TM"/>
</dbReference>
<reference evidence="12" key="4">
    <citation type="submission" date="2025-04" db="UniProtKB">
        <authorList>
            <consortium name="RefSeq"/>
        </authorList>
    </citation>
    <scope>IDENTIFICATION</scope>
    <source>
        <tissue evidence="12">Leaf</tissue>
    </source>
</reference>
<keyword evidence="3 7" id="KW-0812">Transmembrane</keyword>
<dbReference type="OrthoDB" id="40134at2759"/>
<evidence type="ECO:0000256" key="4">
    <source>
        <dbReference type="ARBA" id="ARBA00022970"/>
    </source>
</evidence>
<dbReference type="RefSeq" id="XP_031403225.1">
    <property type="nucleotide sequence ID" value="XM_031547365.1"/>
</dbReference>
<feature type="transmembrane region" description="Helical" evidence="7">
    <location>
        <begin position="58"/>
        <end position="79"/>
    </location>
</feature>
<feature type="domain" description="Amino acid transporter transmembrane" evidence="8">
    <location>
        <begin position="25"/>
        <end position="452"/>
    </location>
</feature>
<evidence type="ECO:0000259" key="8">
    <source>
        <dbReference type="Pfam" id="PF01490"/>
    </source>
</evidence>
<feature type="transmembrane region" description="Helical" evidence="7">
    <location>
        <begin position="183"/>
        <end position="205"/>
    </location>
</feature>
<feature type="transmembrane region" description="Helical" evidence="7">
    <location>
        <begin position="431"/>
        <end position="453"/>
    </location>
</feature>
<organism evidence="9 10">
    <name type="scientific">Punica granatum</name>
    <name type="common">Pomegranate</name>
    <dbReference type="NCBI Taxonomy" id="22663"/>
    <lineage>
        <taxon>Eukaryota</taxon>
        <taxon>Viridiplantae</taxon>
        <taxon>Streptophyta</taxon>
        <taxon>Embryophyta</taxon>
        <taxon>Tracheophyta</taxon>
        <taxon>Spermatophyta</taxon>
        <taxon>Magnoliopsida</taxon>
        <taxon>eudicotyledons</taxon>
        <taxon>Gunneridae</taxon>
        <taxon>Pentapetalae</taxon>
        <taxon>rosids</taxon>
        <taxon>malvids</taxon>
        <taxon>Myrtales</taxon>
        <taxon>Lythraceae</taxon>
        <taxon>Punica</taxon>
    </lineage>
</organism>
<evidence type="ECO:0000313" key="10">
    <source>
        <dbReference type="Proteomes" id="UP000197138"/>
    </source>
</evidence>
<evidence type="ECO:0000256" key="5">
    <source>
        <dbReference type="ARBA" id="ARBA00022989"/>
    </source>
</evidence>
<proteinExistence type="predicted"/>
<dbReference type="Pfam" id="PF01490">
    <property type="entry name" value="Aa_trans"/>
    <property type="match status" value="1"/>
</dbReference>
<feature type="transmembrane region" description="Helical" evidence="7">
    <location>
        <begin position="310"/>
        <end position="331"/>
    </location>
</feature>
<dbReference type="PANTHER" id="PTHR48017">
    <property type="entry name" value="OS05G0424000 PROTEIN-RELATED"/>
    <property type="match status" value="1"/>
</dbReference>
<dbReference type="GO" id="GO:0016020">
    <property type="term" value="C:membrane"/>
    <property type="evidence" value="ECO:0007669"/>
    <property type="project" value="UniProtKB-SubCell"/>
</dbReference>
<evidence type="ECO:0000313" key="12">
    <source>
        <dbReference type="RefSeq" id="XP_031403225.1"/>
    </source>
</evidence>
<keyword evidence="4" id="KW-0029">Amino-acid transport</keyword>
<gene>
    <name evidence="12" type="primary">LOC116212713</name>
    <name evidence="9" type="ORF">CDL15_Pgr012184</name>
</gene>
<dbReference type="AlphaFoldDB" id="A0A218XM11"/>
<feature type="transmembrane region" description="Helical" evidence="7">
    <location>
        <begin position="271"/>
        <end position="290"/>
    </location>
</feature>
<evidence type="ECO:0000256" key="1">
    <source>
        <dbReference type="ARBA" id="ARBA00004370"/>
    </source>
</evidence>
<reference evidence="11" key="3">
    <citation type="journal article" date="2020" name="Plant Biotechnol. J.">
        <title>The pomegranate (Punica granatum L.) draft genome dissects genetic divergence between soft- and hard-seeded cultivars.</title>
        <authorList>
            <person name="Luo X."/>
            <person name="Li H."/>
            <person name="Wu Z."/>
            <person name="Yao W."/>
            <person name="Zhao P."/>
            <person name="Cao D."/>
            <person name="Yu H."/>
            <person name="Li K."/>
            <person name="Poudel K."/>
            <person name="Zhao D."/>
            <person name="Zhang F."/>
            <person name="Xia X."/>
            <person name="Chen L."/>
            <person name="Wang Q."/>
            <person name="Jing D."/>
            <person name="Cao S."/>
        </authorList>
    </citation>
    <scope>NUCLEOTIDE SEQUENCE [LARGE SCALE GENOMIC DNA]</scope>
</reference>
<dbReference type="Gene3D" id="1.20.1740.10">
    <property type="entry name" value="Amino acid/polyamine transporter I"/>
    <property type="match status" value="1"/>
</dbReference>
<dbReference type="EMBL" id="MTKT01001111">
    <property type="protein sequence ID" value="OWM85934.1"/>
    <property type="molecule type" value="Genomic_DNA"/>
</dbReference>
<evidence type="ECO:0000256" key="2">
    <source>
        <dbReference type="ARBA" id="ARBA00022448"/>
    </source>
</evidence>